<organism evidence="1 2">
    <name type="scientific">Salinibacter ruber</name>
    <dbReference type="NCBI Taxonomy" id="146919"/>
    <lineage>
        <taxon>Bacteria</taxon>
        <taxon>Pseudomonadati</taxon>
        <taxon>Rhodothermota</taxon>
        <taxon>Rhodothermia</taxon>
        <taxon>Rhodothermales</taxon>
        <taxon>Salinibacteraceae</taxon>
        <taxon>Salinibacter</taxon>
    </lineage>
</organism>
<proteinExistence type="predicted"/>
<dbReference type="EMBL" id="JANUAU010000013">
    <property type="protein sequence ID" value="MCS3679167.1"/>
    <property type="molecule type" value="Genomic_DNA"/>
</dbReference>
<evidence type="ECO:0000313" key="2">
    <source>
        <dbReference type="Proteomes" id="UP001155027"/>
    </source>
</evidence>
<evidence type="ECO:0000313" key="1">
    <source>
        <dbReference type="EMBL" id="MCS3679167.1"/>
    </source>
</evidence>
<comment type="caution">
    <text evidence="1">The sequence shown here is derived from an EMBL/GenBank/DDBJ whole genome shotgun (WGS) entry which is preliminary data.</text>
</comment>
<dbReference type="AlphaFoldDB" id="A0A9X2Q1A3"/>
<dbReference type="PANTHER" id="PTHR35340">
    <property type="entry name" value="PQQ ENZYME REPEAT PROTEIN-RELATED"/>
    <property type="match status" value="1"/>
</dbReference>
<sequence length="175" mass="19668">MADEYPLFDAGDLVVSLRKVDLVFVFDPDTETVKWHTSDPLIMQHDPDFIGDGWIGIYDNSKHFGARGGMLQGSRIVAVQPHTDSVEIRLPTPTSEPFYTQAQGKWQQLPNGNILLAESKSGRVAEVAPDRQTVWEWIIEPYSDSKVSRVMTAVRHDLRPEDVSSWPCSSTDTPQ</sequence>
<dbReference type="PANTHER" id="PTHR35340:SF5">
    <property type="entry name" value="ASST-DOMAIN-CONTAINING PROTEIN"/>
    <property type="match status" value="1"/>
</dbReference>
<dbReference type="InterPro" id="IPR053143">
    <property type="entry name" value="Arylsulfate_ST"/>
</dbReference>
<gene>
    <name evidence="1" type="ORF">GGP71_003116</name>
</gene>
<dbReference type="SUPFAM" id="SSF63829">
    <property type="entry name" value="Calcium-dependent phosphotriesterase"/>
    <property type="match status" value="1"/>
</dbReference>
<dbReference type="InterPro" id="IPR039535">
    <property type="entry name" value="ASST-like"/>
</dbReference>
<protein>
    <submittedName>
        <fullName evidence="1">Uncharacterized protein</fullName>
    </submittedName>
</protein>
<dbReference type="Pfam" id="PF14269">
    <property type="entry name" value="Arylsulfotran_2"/>
    <property type="match status" value="1"/>
</dbReference>
<name>A0A9X2Q1A3_9BACT</name>
<reference evidence="1" key="1">
    <citation type="submission" date="2022-08" db="EMBL/GenBank/DDBJ databases">
        <title>Genomic Encyclopedia of Type Strains, Phase V (KMG-V): Genome sequencing to study the core and pangenomes of soil and plant-associated prokaryotes.</title>
        <authorList>
            <person name="Whitman W."/>
        </authorList>
    </citation>
    <scope>NUCLEOTIDE SEQUENCE</scope>
    <source>
        <strain evidence="1">0</strain>
    </source>
</reference>
<accession>A0A9X2Q1A3</accession>
<dbReference type="Proteomes" id="UP001155027">
    <property type="component" value="Unassembled WGS sequence"/>
</dbReference>